<dbReference type="InterPro" id="IPR043128">
    <property type="entry name" value="Rev_trsase/Diguanyl_cyclase"/>
</dbReference>
<dbReference type="PANTHER" id="PTHR48475:SF2">
    <property type="entry name" value="RIBONUCLEASE H"/>
    <property type="match status" value="1"/>
</dbReference>
<evidence type="ECO:0000259" key="2">
    <source>
        <dbReference type="Pfam" id="PF17919"/>
    </source>
</evidence>
<feature type="region of interest" description="Disordered" evidence="1">
    <location>
        <begin position="188"/>
        <end position="243"/>
    </location>
</feature>
<dbReference type="EMBL" id="LXQA010027675">
    <property type="protein sequence ID" value="MCH94591.1"/>
    <property type="molecule type" value="Genomic_DNA"/>
</dbReference>
<dbReference type="Pfam" id="PF17919">
    <property type="entry name" value="RT_RNaseH_2"/>
    <property type="match status" value="1"/>
</dbReference>
<dbReference type="Proteomes" id="UP000265520">
    <property type="component" value="Unassembled WGS sequence"/>
</dbReference>
<dbReference type="PANTHER" id="PTHR48475">
    <property type="entry name" value="RIBONUCLEASE H"/>
    <property type="match status" value="1"/>
</dbReference>
<dbReference type="InterPro" id="IPR041577">
    <property type="entry name" value="RT_RNaseH_2"/>
</dbReference>
<proteinExistence type="predicted"/>
<protein>
    <submittedName>
        <fullName evidence="3">Maturase K</fullName>
    </submittedName>
</protein>
<name>A0A392N4E0_9FABA</name>
<keyword evidence="4" id="KW-1185">Reference proteome</keyword>
<feature type="domain" description="Reverse transcriptase/retrotransposon-derived protein RNase H-like" evidence="2">
    <location>
        <begin position="31"/>
        <end position="129"/>
    </location>
</feature>
<sequence length="243" mass="27552">MFTALSRFVAKSAQHALPLFKLLRKESTFEWTEECKNALQHLKRALTEPPVLTQPIEGEILYLYIAVASEAISAILIRETEQGQKPVYFVSKALQGLELRYLQIEKMPLVVVVAARKLRHYFLAHSIVVRTDQPIKQLLARPDMTGRMLKWSLELAEFDILYESRKALKVQVLADFIAEMTNPTTPEKDKWTIFVDGSSNSQGSGAEQESFSKMAKGSSTKSPLDSLSQQRIIKPNTKPSWQD</sequence>
<accession>A0A392N4E0</accession>
<dbReference type="AlphaFoldDB" id="A0A392N4E0"/>
<evidence type="ECO:0000313" key="3">
    <source>
        <dbReference type="EMBL" id="MCH94591.1"/>
    </source>
</evidence>
<dbReference type="SUPFAM" id="SSF56672">
    <property type="entry name" value="DNA/RNA polymerases"/>
    <property type="match status" value="1"/>
</dbReference>
<organism evidence="3 4">
    <name type="scientific">Trifolium medium</name>
    <dbReference type="NCBI Taxonomy" id="97028"/>
    <lineage>
        <taxon>Eukaryota</taxon>
        <taxon>Viridiplantae</taxon>
        <taxon>Streptophyta</taxon>
        <taxon>Embryophyta</taxon>
        <taxon>Tracheophyta</taxon>
        <taxon>Spermatophyta</taxon>
        <taxon>Magnoliopsida</taxon>
        <taxon>eudicotyledons</taxon>
        <taxon>Gunneridae</taxon>
        <taxon>Pentapetalae</taxon>
        <taxon>rosids</taxon>
        <taxon>fabids</taxon>
        <taxon>Fabales</taxon>
        <taxon>Fabaceae</taxon>
        <taxon>Papilionoideae</taxon>
        <taxon>50 kb inversion clade</taxon>
        <taxon>NPAAA clade</taxon>
        <taxon>Hologalegina</taxon>
        <taxon>IRL clade</taxon>
        <taxon>Trifolieae</taxon>
        <taxon>Trifolium</taxon>
    </lineage>
</organism>
<feature type="compositionally biased region" description="Polar residues" evidence="1">
    <location>
        <begin position="197"/>
        <end position="243"/>
    </location>
</feature>
<reference evidence="3 4" key="1">
    <citation type="journal article" date="2018" name="Front. Plant Sci.">
        <title>Red Clover (Trifolium pratense) and Zigzag Clover (T. medium) - A Picture of Genomic Similarities and Differences.</title>
        <authorList>
            <person name="Dluhosova J."/>
            <person name="Istvanek J."/>
            <person name="Nedelnik J."/>
            <person name="Repkova J."/>
        </authorList>
    </citation>
    <scope>NUCLEOTIDE SEQUENCE [LARGE SCALE GENOMIC DNA]</scope>
    <source>
        <strain evidence="4">cv. 10/8</strain>
        <tissue evidence="3">Leaf</tissue>
    </source>
</reference>
<dbReference type="InterPro" id="IPR043502">
    <property type="entry name" value="DNA/RNA_pol_sf"/>
</dbReference>
<comment type="caution">
    <text evidence="3">The sequence shown here is derived from an EMBL/GenBank/DDBJ whole genome shotgun (WGS) entry which is preliminary data.</text>
</comment>
<evidence type="ECO:0000313" key="4">
    <source>
        <dbReference type="Proteomes" id="UP000265520"/>
    </source>
</evidence>
<evidence type="ECO:0000256" key="1">
    <source>
        <dbReference type="SAM" id="MobiDB-lite"/>
    </source>
</evidence>
<dbReference type="Gene3D" id="3.30.70.270">
    <property type="match status" value="1"/>
</dbReference>